<dbReference type="SUPFAM" id="SSF48371">
    <property type="entry name" value="ARM repeat"/>
    <property type="match status" value="2"/>
</dbReference>
<dbReference type="Proteomes" id="UP000232323">
    <property type="component" value="Unassembled WGS sequence"/>
</dbReference>
<dbReference type="Pfam" id="PF25780">
    <property type="entry name" value="TPR_IPO5"/>
    <property type="match status" value="2"/>
</dbReference>
<evidence type="ECO:0000256" key="7">
    <source>
        <dbReference type="ARBA" id="ARBA00023242"/>
    </source>
</evidence>
<comment type="caution">
    <text evidence="10">The sequence shown here is derived from an EMBL/GenBank/DDBJ whole genome shotgun (WGS) entry which is preliminary data.</text>
</comment>
<dbReference type="Gene3D" id="1.25.10.10">
    <property type="entry name" value="Leucine-rich Repeat Variant"/>
    <property type="match status" value="2"/>
</dbReference>
<dbReference type="OrthoDB" id="7862313at2759"/>
<dbReference type="Pfam" id="PF03810">
    <property type="entry name" value="IBN_N"/>
    <property type="match status" value="1"/>
</dbReference>
<evidence type="ECO:0000256" key="3">
    <source>
        <dbReference type="ARBA" id="ARBA00022448"/>
    </source>
</evidence>
<keyword evidence="5" id="KW-0677">Repeat</keyword>
<dbReference type="PROSITE" id="PS50077">
    <property type="entry name" value="HEAT_REPEAT"/>
    <property type="match status" value="1"/>
</dbReference>
<dbReference type="Pfam" id="PF13513">
    <property type="entry name" value="HEAT_EZ"/>
    <property type="match status" value="1"/>
</dbReference>
<evidence type="ECO:0000256" key="1">
    <source>
        <dbReference type="ARBA" id="ARBA00004123"/>
    </source>
</evidence>
<dbReference type="InterPro" id="IPR011989">
    <property type="entry name" value="ARM-like"/>
</dbReference>
<proteinExistence type="predicted"/>
<dbReference type="InterPro" id="IPR040122">
    <property type="entry name" value="Importin_beta"/>
</dbReference>
<dbReference type="PANTHER" id="PTHR10527">
    <property type="entry name" value="IMPORTIN BETA"/>
    <property type="match status" value="1"/>
</dbReference>
<dbReference type="PROSITE" id="PS50166">
    <property type="entry name" value="IMPORTIN_B_NT"/>
    <property type="match status" value="1"/>
</dbReference>
<keyword evidence="11" id="KW-1185">Reference proteome</keyword>
<evidence type="ECO:0000256" key="6">
    <source>
        <dbReference type="ARBA" id="ARBA00022927"/>
    </source>
</evidence>
<sequence>MQVVESLLRACLEVNNEARRLAEDALKARSAQPEIVPELLMCLQQCPDSQIRHLSAVLLRKRIIRHWKHITAEGRRQTQAVLLERIASEPMHIVRRAVSDVASSVAKVSVPAGEWPELLSYLQLCGISENAGHREVALTLFTSLAENIGDLLQGGLYVMMPLVGRGLTDGSEEDWSQSGRDLSDASEEVRVGRGLTDASEEVRVGRGLTDGSEEVRMGRGLTDASEEVRVGRGLTDASEEVRVVRDLIYASEEVRVGRNLTDASEEVQEAALSAMVPLSQLVVSESDITMFQELTQALIQAATKSLEEQKEQIAIKSFQVLVEVIESPAPLMQPQVPSVITLSMTAALKHSLEPETREQALQVLHWLARYKPKQLSRNKGVLQDAVVALCGMCCEAPASEEELEGGMSSSGPSTAASQALDTLACHCSGQSVHPLVISFVRQHVTSPEPNTRRGALNALAVIAEGCAEALRKKCKSLLPLVLSGLADLDVRVRGAAAFALGQFSEHLQPEFMSHYETVLPALFTVMKDAPQSLQERVCYAIDAFCESLDKEILPFMPQLVETLMSVLRSSCSHSMQDMALSALASTIAAAGPHITPYAPALLPVLQIFLTLSLPDQLPCRCRATECAGLVFEGLGGKTRDGQDTYPASQEEKAAAQQLLKYASPSFMQLALSGFELSSQSVAGQGNVNVSYELREYSHIMFGCVAQALGQDFGPYLQYVVPLALQSCSMDDGVFEKEGEEGEIGGTGVKGTGPLGDFTDDEGDDETGAGGRSFNVRTGVMDEKCSSTAALGTYAEACPQLFVPYFQPAFSAVTAMASYFHEEVRAAAYESLGQMIVSAHTLWPPSALQHSPVTTQLPGCPAGVILLSAEVQAVLRTGLPKLMEGMEDDDKHAAAMALQATTVILQRLGPASVASCMAKICSCTALVLAGKAASQEHDQDQDSDGEDDGDGYGSVELEEELLAAACDLLPTLAGGMGLDAYAAVFEAEHLPHLLTRMRPRQPRDLRAVAVGAVGEVAELLQARMAKHLDALMPPLLREIRCDDAVNRQNAAFSAGVLVEGCGSAVPITVLQQLLQALHPLFSDEEEDGARDNATGAVARMLIVAGVNLPLEQVR</sequence>
<dbReference type="InterPro" id="IPR057672">
    <property type="entry name" value="TPR_IPO4/5"/>
</dbReference>
<evidence type="ECO:0000256" key="5">
    <source>
        <dbReference type="ARBA" id="ARBA00022737"/>
    </source>
</evidence>
<evidence type="ECO:0000256" key="4">
    <source>
        <dbReference type="ARBA" id="ARBA00022490"/>
    </source>
</evidence>
<dbReference type="GO" id="GO:0005737">
    <property type="term" value="C:cytoplasm"/>
    <property type="evidence" value="ECO:0007669"/>
    <property type="project" value="UniProtKB-SubCell"/>
</dbReference>
<evidence type="ECO:0000313" key="10">
    <source>
        <dbReference type="EMBL" id="GAX82443.1"/>
    </source>
</evidence>
<dbReference type="AlphaFoldDB" id="A0A250XHC0"/>
<dbReference type="GO" id="GO:0031267">
    <property type="term" value="F:small GTPase binding"/>
    <property type="evidence" value="ECO:0007669"/>
    <property type="project" value="InterPro"/>
</dbReference>
<reference evidence="10 11" key="1">
    <citation type="submission" date="2017-08" db="EMBL/GenBank/DDBJ databases">
        <title>Acidophilic green algal genome provides insights into adaptation to an acidic environment.</title>
        <authorList>
            <person name="Hirooka S."/>
            <person name="Hirose Y."/>
            <person name="Kanesaki Y."/>
            <person name="Higuchi S."/>
            <person name="Fujiwara T."/>
            <person name="Onuma R."/>
            <person name="Era A."/>
            <person name="Ohbayashi R."/>
            <person name="Uzuka A."/>
            <person name="Nozaki H."/>
            <person name="Yoshikawa H."/>
            <person name="Miyagishima S.Y."/>
        </authorList>
    </citation>
    <scope>NUCLEOTIDE SEQUENCE [LARGE SCALE GENOMIC DNA]</scope>
    <source>
        <strain evidence="10 11">NIES-2499</strain>
    </source>
</reference>
<dbReference type="InterPro" id="IPR021133">
    <property type="entry name" value="HEAT_type_2"/>
</dbReference>
<dbReference type="STRING" id="1157962.A0A250XHC0"/>
<evidence type="ECO:0000256" key="2">
    <source>
        <dbReference type="ARBA" id="ARBA00004496"/>
    </source>
</evidence>
<protein>
    <recommendedName>
        <fullName evidence="9">Importin N-terminal domain-containing protein</fullName>
    </recommendedName>
</protein>
<feature type="repeat" description="HEAT" evidence="8">
    <location>
        <begin position="477"/>
        <end position="515"/>
    </location>
</feature>
<keyword evidence="3" id="KW-0813">Transport</keyword>
<dbReference type="GO" id="GO:0006606">
    <property type="term" value="P:protein import into nucleus"/>
    <property type="evidence" value="ECO:0007669"/>
    <property type="project" value="InterPro"/>
</dbReference>
<gene>
    <name evidence="10" type="ORF">CEUSTIGMA_g9871.t1</name>
</gene>
<organism evidence="10 11">
    <name type="scientific">Chlamydomonas eustigma</name>
    <dbReference type="NCBI Taxonomy" id="1157962"/>
    <lineage>
        <taxon>Eukaryota</taxon>
        <taxon>Viridiplantae</taxon>
        <taxon>Chlorophyta</taxon>
        <taxon>core chlorophytes</taxon>
        <taxon>Chlorophyceae</taxon>
        <taxon>CS clade</taxon>
        <taxon>Chlamydomonadales</taxon>
        <taxon>Chlamydomonadaceae</taxon>
        <taxon>Chlamydomonas</taxon>
    </lineage>
</organism>
<evidence type="ECO:0000313" key="11">
    <source>
        <dbReference type="Proteomes" id="UP000232323"/>
    </source>
</evidence>
<keyword evidence="6" id="KW-0653">Protein transport</keyword>
<keyword evidence="4" id="KW-0963">Cytoplasm</keyword>
<accession>A0A250XHC0</accession>
<evidence type="ECO:0000259" key="9">
    <source>
        <dbReference type="PROSITE" id="PS50166"/>
    </source>
</evidence>
<name>A0A250XHC0_9CHLO</name>
<comment type="subcellular location">
    <subcellularLocation>
        <location evidence="2">Cytoplasm</location>
    </subcellularLocation>
    <subcellularLocation>
        <location evidence="1">Nucleus</location>
    </subcellularLocation>
</comment>
<dbReference type="EMBL" id="BEGY01000080">
    <property type="protein sequence ID" value="GAX82443.1"/>
    <property type="molecule type" value="Genomic_DNA"/>
</dbReference>
<feature type="domain" description="Importin N-terminal" evidence="9">
    <location>
        <begin position="22"/>
        <end position="88"/>
    </location>
</feature>
<dbReference type="InterPro" id="IPR001494">
    <property type="entry name" value="Importin-beta_N"/>
</dbReference>
<dbReference type="InterPro" id="IPR016024">
    <property type="entry name" value="ARM-type_fold"/>
</dbReference>
<keyword evidence="7" id="KW-0539">Nucleus</keyword>
<evidence type="ECO:0000256" key="8">
    <source>
        <dbReference type="PROSITE-ProRule" id="PRU00103"/>
    </source>
</evidence>